<evidence type="ECO:0000256" key="1">
    <source>
        <dbReference type="SAM" id="MobiDB-lite"/>
    </source>
</evidence>
<feature type="compositionally biased region" description="Pro residues" evidence="1">
    <location>
        <begin position="245"/>
        <end position="259"/>
    </location>
</feature>
<evidence type="ECO:0000313" key="3">
    <source>
        <dbReference type="Proteomes" id="UP000236333"/>
    </source>
</evidence>
<dbReference type="OrthoDB" id="1906921at2759"/>
<feature type="compositionally biased region" description="Low complexity" evidence="1">
    <location>
        <begin position="260"/>
        <end position="277"/>
    </location>
</feature>
<accession>A0A2J7ZY00</accession>
<dbReference type="PANTHER" id="PTHR21477:SF13">
    <property type="entry name" value="KIAA0930"/>
    <property type="match status" value="1"/>
</dbReference>
<evidence type="ECO:0000313" key="2">
    <source>
        <dbReference type="EMBL" id="PNH05137.1"/>
    </source>
</evidence>
<dbReference type="Proteomes" id="UP000236333">
    <property type="component" value="Unassembled WGS sequence"/>
</dbReference>
<feature type="region of interest" description="Disordered" evidence="1">
    <location>
        <begin position="241"/>
        <end position="284"/>
    </location>
</feature>
<sequence length="408" mass="42385">MPRRILDAVATSTIPSARRAMSRDNSDGVLREALHQMRTLNPSEQWSAHQWWEAFSFLFLAAPSARHALLVAQDDLLWFVTAASALGPASPPVTLRRNTGSELPPELRPGGGGFDGVDWAASVALNLVAQAQYELTVVHCRQDALATVAQGHASPSHAVQPHRNAASAPAVATRRRVFASPMCSEVNLDDAKAGRPPRACYPDVCFAVDNFEEAFQDTILSRPGDCFCVMLHVHAHVDAAASPPSNHPPVGQPASPGGPHPGTGAPAVAHPPAATDAPHPPPHERRAALFSAYVTREQVAEYLAVHAPAVRPPSLLHRLLGVGRDAGRPAGGSGSGARRERVIMRGPGGVGRAEVAAAAVPVVGTGGAPGVGGDAAGGAAALQLSLMWMSLPAPALAQAVLRFACGEA</sequence>
<protein>
    <submittedName>
        <fullName evidence="2">Uncharacterized protein</fullName>
    </submittedName>
</protein>
<organism evidence="2 3">
    <name type="scientific">Tetrabaena socialis</name>
    <dbReference type="NCBI Taxonomy" id="47790"/>
    <lineage>
        <taxon>Eukaryota</taxon>
        <taxon>Viridiplantae</taxon>
        <taxon>Chlorophyta</taxon>
        <taxon>core chlorophytes</taxon>
        <taxon>Chlorophyceae</taxon>
        <taxon>CS clade</taxon>
        <taxon>Chlamydomonadales</taxon>
        <taxon>Tetrabaenaceae</taxon>
        <taxon>Tetrabaena</taxon>
    </lineage>
</organism>
<dbReference type="EMBL" id="PGGS01000331">
    <property type="protein sequence ID" value="PNH05137.1"/>
    <property type="molecule type" value="Genomic_DNA"/>
</dbReference>
<dbReference type="InterPro" id="IPR019141">
    <property type="entry name" value="DUF2045"/>
</dbReference>
<proteinExistence type="predicted"/>
<dbReference type="PANTHER" id="PTHR21477">
    <property type="entry name" value="ZGC:172139"/>
    <property type="match status" value="1"/>
</dbReference>
<dbReference type="Pfam" id="PF09741">
    <property type="entry name" value="DUF2045"/>
    <property type="match status" value="1"/>
</dbReference>
<keyword evidence="3" id="KW-1185">Reference proteome</keyword>
<dbReference type="AlphaFoldDB" id="A0A2J7ZY00"/>
<comment type="caution">
    <text evidence="2">The sequence shown here is derived from an EMBL/GenBank/DDBJ whole genome shotgun (WGS) entry which is preliminary data.</text>
</comment>
<gene>
    <name evidence="2" type="ORF">TSOC_008639</name>
</gene>
<name>A0A2J7ZY00_9CHLO</name>
<reference evidence="2 3" key="1">
    <citation type="journal article" date="2017" name="Mol. Biol. Evol.">
        <title>The 4-celled Tetrabaena socialis nuclear genome reveals the essential components for genetic control of cell number at the origin of multicellularity in the volvocine lineage.</title>
        <authorList>
            <person name="Featherston J."/>
            <person name="Arakaki Y."/>
            <person name="Hanschen E.R."/>
            <person name="Ferris P.J."/>
            <person name="Michod R.E."/>
            <person name="Olson B.J.S.C."/>
            <person name="Nozaki H."/>
            <person name="Durand P.M."/>
        </authorList>
    </citation>
    <scope>NUCLEOTIDE SEQUENCE [LARGE SCALE GENOMIC DNA]</scope>
    <source>
        <strain evidence="2 3">NIES-571</strain>
    </source>
</reference>